<dbReference type="Proteomes" id="UP001180487">
    <property type="component" value="Unassembled WGS sequence"/>
</dbReference>
<reference evidence="3 4" key="1">
    <citation type="submission" date="2023-07" db="EMBL/GenBank/DDBJ databases">
        <title>Sorghum-associated microbial communities from plants grown in Nebraska, USA.</title>
        <authorList>
            <person name="Schachtman D."/>
        </authorList>
    </citation>
    <scope>NUCLEOTIDE SEQUENCE [LARGE SCALE GENOMIC DNA]</scope>
    <source>
        <strain evidence="3 4">BE313</strain>
    </source>
</reference>
<comment type="caution">
    <text evidence="3">The sequence shown here is derived from an EMBL/GenBank/DDBJ whole genome shotgun (WGS) entry which is preliminary data.</text>
</comment>
<proteinExistence type="predicted"/>
<protein>
    <recommendedName>
        <fullName evidence="2">DUF4399 domain-containing protein</fullName>
    </recommendedName>
</protein>
<keyword evidence="4" id="KW-1185">Reference proteome</keyword>
<feature type="chain" id="PRO_5045766151" description="DUF4399 domain-containing protein" evidence="1">
    <location>
        <begin position="24"/>
        <end position="278"/>
    </location>
</feature>
<feature type="domain" description="DUF4399" evidence="2">
    <location>
        <begin position="72"/>
        <end position="160"/>
    </location>
</feature>
<feature type="signal peptide" evidence="1">
    <location>
        <begin position="1"/>
        <end position="23"/>
    </location>
</feature>
<dbReference type="EMBL" id="JAVDXT010000003">
    <property type="protein sequence ID" value="MDR7378664.1"/>
    <property type="molecule type" value="Genomic_DNA"/>
</dbReference>
<organism evidence="3 4">
    <name type="scientific">Rhodoferax ferrireducens</name>
    <dbReference type="NCBI Taxonomy" id="192843"/>
    <lineage>
        <taxon>Bacteria</taxon>
        <taxon>Pseudomonadati</taxon>
        <taxon>Pseudomonadota</taxon>
        <taxon>Betaproteobacteria</taxon>
        <taxon>Burkholderiales</taxon>
        <taxon>Comamonadaceae</taxon>
        <taxon>Rhodoferax</taxon>
    </lineage>
</organism>
<feature type="domain" description="DUF4399" evidence="2">
    <location>
        <begin position="197"/>
        <end position="260"/>
    </location>
</feature>
<keyword evidence="1" id="KW-0732">Signal</keyword>
<dbReference type="Pfam" id="PF14347">
    <property type="entry name" value="DUF4399"/>
    <property type="match status" value="2"/>
</dbReference>
<dbReference type="InterPro" id="IPR025512">
    <property type="entry name" value="DUF4399"/>
</dbReference>
<sequence length="278" mass="29852">MQAKRVVVWLGGAWCLAALPAGAAGPEAAPLKAAQADESLVHPWLFPPPQRSPSAYFSNLQDGAVVESPFVVRFGLSMRGVVPAGHKVGMAGHHHLLLNQDLPLDFTKPLPFTASYVHFGKGQMETVLDLPPGTHTLRLVLADQGHIPYFVYSKPLKLTVSQRKPGLAPADVLGLPRVELLGVADSALLQPPFRLVFHASGFNIAPVAAQLPDTHYFRLLLNRPGAKPEVLNFKSGQTEAWLNPPKGAYTAQLELVRNVASPEAVVARTQPTAFSVGP</sequence>
<evidence type="ECO:0000313" key="3">
    <source>
        <dbReference type="EMBL" id="MDR7378664.1"/>
    </source>
</evidence>
<evidence type="ECO:0000259" key="2">
    <source>
        <dbReference type="Pfam" id="PF14347"/>
    </source>
</evidence>
<accession>A0ABU2CBH6</accession>
<dbReference type="RefSeq" id="WP_310374951.1">
    <property type="nucleotide sequence ID" value="NZ_JAVDXT010000003.1"/>
</dbReference>
<evidence type="ECO:0000256" key="1">
    <source>
        <dbReference type="SAM" id="SignalP"/>
    </source>
</evidence>
<gene>
    <name evidence="3" type="ORF">J2X19_003358</name>
</gene>
<evidence type="ECO:0000313" key="4">
    <source>
        <dbReference type="Proteomes" id="UP001180487"/>
    </source>
</evidence>
<name>A0ABU2CBH6_9BURK</name>